<keyword evidence="1" id="KW-0547">Nucleotide-binding</keyword>
<dbReference type="EMBL" id="VOIR01000011">
    <property type="protein sequence ID" value="KAA6436405.1"/>
    <property type="molecule type" value="Genomic_DNA"/>
</dbReference>
<feature type="domain" description="AAA+ ATPase" evidence="3">
    <location>
        <begin position="159"/>
        <end position="300"/>
    </location>
</feature>
<keyword evidence="2 4" id="KW-0067">ATP-binding</keyword>
<dbReference type="Gene3D" id="3.40.50.300">
    <property type="entry name" value="P-loop containing nucleotide triphosphate hydrolases"/>
    <property type="match status" value="1"/>
</dbReference>
<gene>
    <name evidence="4" type="ORF">FQ330_03095</name>
</gene>
<dbReference type="GO" id="GO:0006508">
    <property type="term" value="P:proteolysis"/>
    <property type="evidence" value="ECO:0007669"/>
    <property type="project" value="UniProtKB-KW"/>
</dbReference>
<dbReference type="InterPro" id="IPR003593">
    <property type="entry name" value="AAA+_ATPase"/>
</dbReference>
<accession>A0A5M8QJY6</accession>
<comment type="caution">
    <text evidence="4">The sequence shown here is derived from an EMBL/GenBank/DDBJ whole genome shotgun (WGS) entry which is preliminary data.</text>
</comment>
<name>A0A5M8QJY6_9MICO</name>
<dbReference type="GO" id="GO:0005737">
    <property type="term" value="C:cytoplasm"/>
    <property type="evidence" value="ECO:0007669"/>
    <property type="project" value="TreeGrafter"/>
</dbReference>
<evidence type="ECO:0000256" key="1">
    <source>
        <dbReference type="ARBA" id="ARBA00022741"/>
    </source>
</evidence>
<organism evidence="4 5">
    <name type="scientific">Agrococcus sediminis</name>
    <dbReference type="NCBI Taxonomy" id="2599924"/>
    <lineage>
        <taxon>Bacteria</taxon>
        <taxon>Bacillati</taxon>
        <taxon>Actinomycetota</taxon>
        <taxon>Actinomycetes</taxon>
        <taxon>Micrococcales</taxon>
        <taxon>Microbacteriaceae</taxon>
        <taxon>Agrococcus</taxon>
    </lineage>
</organism>
<dbReference type="Pfam" id="PF07724">
    <property type="entry name" value="AAA_2"/>
    <property type="match status" value="1"/>
</dbReference>
<protein>
    <submittedName>
        <fullName evidence="4">ATP-dependent Clp protease ATP-binding subunit</fullName>
    </submittedName>
</protein>
<dbReference type="SUPFAM" id="SSF52540">
    <property type="entry name" value="P-loop containing nucleoside triphosphate hydrolases"/>
    <property type="match status" value="1"/>
</dbReference>
<sequence>MSPKTAITIYYGPAPWFADEVKMQAGESFLEAVRSDEDQRNRIRTEEVQVPEYERLIVESGDYASIAEHAITNFPSHVQRLHPGRLLLHNPPTQIDRHLKRVFRGKSTPTTIRHEYPTVTSATLRAFEDAFEKRMVGQAHVKQAMLGAMYPLTRKSRSAPVVVMFYGPSGVGKTETAKLINGLLGGDLMRRQFSMYHSERFGSYVFGGSHHEQSLANDLLVRESGVILLDEFDKAHSTFHSAFYELFDEGVYEDRNYRVIVGPALIICTSNYASEDEVHRALGDALYSRFDALIGFKALGPAEVATVIEGLVEQVFGHLDPDEVVLLDRDGISQRLQAVASREPNIRRLRSITEQYIYRTLAAASLATDESDKSGSDT</sequence>
<dbReference type="OrthoDB" id="9783370at2"/>
<keyword evidence="5" id="KW-1185">Reference proteome</keyword>
<dbReference type="InterPro" id="IPR027417">
    <property type="entry name" value="P-loop_NTPase"/>
</dbReference>
<dbReference type="Proteomes" id="UP000323221">
    <property type="component" value="Unassembled WGS sequence"/>
</dbReference>
<proteinExistence type="predicted"/>
<evidence type="ECO:0000256" key="2">
    <source>
        <dbReference type="ARBA" id="ARBA00022840"/>
    </source>
</evidence>
<keyword evidence="4" id="KW-0645">Protease</keyword>
<dbReference type="PANTHER" id="PTHR11638:SF18">
    <property type="entry name" value="HEAT SHOCK PROTEIN 104"/>
    <property type="match status" value="1"/>
</dbReference>
<dbReference type="SMART" id="SM00382">
    <property type="entry name" value="AAA"/>
    <property type="match status" value="1"/>
</dbReference>
<dbReference type="PANTHER" id="PTHR11638">
    <property type="entry name" value="ATP-DEPENDENT CLP PROTEASE"/>
    <property type="match status" value="1"/>
</dbReference>
<dbReference type="GO" id="GO:0008233">
    <property type="term" value="F:peptidase activity"/>
    <property type="evidence" value="ECO:0007669"/>
    <property type="project" value="UniProtKB-KW"/>
</dbReference>
<dbReference type="InterPro" id="IPR050130">
    <property type="entry name" value="ClpA_ClpB"/>
</dbReference>
<keyword evidence="4" id="KW-0378">Hydrolase</keyword>
<dbReference type="GO" id="GO:0005524">
    <property type="term" value="F:ATP binding"/>
    <property type="evidence" value="ECO:0007669"/>
    <property type="project" value="UniProtKB-KW"/>
</dbReference>
<evidence type="ECO:0000313" key="5">
    <source>
        <dbReference type="Proteomes" id="UP000323221"/>
    </source>
</evidence>
<dbReference type="InterPro" id="IPR003959">
    <property type="entry name" value="ATPase_AAA_core"/>
</dbReference>
<dbReference type="AlphaFoldDB" id="A0A5M8QJY6"/>
<dbReference type="GO" id="GO:0016887">
    <property type="term" value="F:ATP hydrolysis activity"/>
    <property type="evidence" value="ECO:0007669"/>
    <property type="project" value="InterPro"/>
</dbReference>
<evidence type="ECO:0000313" key="4">
    <source>
        <dbReference type="EMBL" id="KAA6436405.1"/>
    </source>
</evidence>
<reference evidence="4 5" key="1">
    <citation type="submission" date="2019-08" db="EMBL/GenBank/DDBJ databases">
        <title>Agrococcus lahaulensis sp. nov., isolated from a cold desert of the Indian Himalayas.</title>
        <authorList>
            <person name="Qu J.H."/>
        </authorList>
    </citation>
    <scope>NUCLEOTIDE SEQUENCE [LARGE SCALE GENOMIC DNA]</scope>
    <source>
        <strain evidence="4 5">NS18</strain>
    </source>
</reference>
<dbReference type="GO" id="GO:0034605">
    <property type="term" value="P:cellular response to heat"/>
    <property type="evidence" value="ECO:0007669"/>
    <property type="project" value="TreeGrafter"/>
</dbReference>
<dbReference type="RefSeq" id="WP_146355130.1">
    <property type="nucleotide sequence ID" value="NZ_VOIR01000011.1"/>
</dbReference>
<evidence type="ECO:0000259" key="3">
    <source>
        <dbReference type="SMART" id="SM00382"/>
    </source>
</evidence>